<feature type="region of interest" description="Disordered" evidence="1">
    <location>
        <begin position="73"/>
        <end position="92"/>
    </location>
</feature>
<dbReference type="EMBL" id="KK198753">
    <property type="protein sequence ID" value="KCW90568.1"/>
    <property type="molecule type" value="Genomic_DNA"/>
</dbReference>
<feature type="compositionally biased region" description="Polar residues" evidence="1">
    <location>
        <begin position="78"/>
        <end position="92"/>
    </location>
</feature>
<dbReference type="Gramene" id="KCW90568">
    <property type="protein sequence ID" value="KCW90568"/>
    <property type="gene ID" value="EUGRSUZ_A02673"/>
</dbReference>
<evidence type="ECO:0000256" key="1">
    <source>
        <dbReference type="SAM" id="MobiDB-lite"/>
    </source>
</evidence>
<reference evidence="2" key="1">
    <citation type="submission" date="2013-07" db="EMBL/GenBank/DDBJ databases">
        <title>The genome of Eucalyptus grandis.</title>
        <authorList>
            <person name="Schmutz J."/>
            <person name="Hayes R."/>
            <person name="Myburg A."/>
            <person name="Tuskan G."/>
            <person name="Grattapaglia D."/>
            <person name="Rokhsar D.S."/>
        </authorList>
    </citation>
    <scope>NUCLEOTIDE SEQUENCE</scope>
    <source>
        <tissue evidence="2">Leaf extractions</tissue>
    </source>
</reference>
<dbReference type="AlphaFoldDB" id="A0A059DIH3"/>
<proteinExistence type="predicted"/>
<name>A0A059DIH3_EUCGR</name>
<sequence>MFAQIFFNIPNDTEIEKEPIARFYWAYLKWSKGDTFLLAFISQKSSLKELVQRKKKNVSFLLLQKLKCSLSSPKRFSLSKSPGFSTESMRQQ</sequence>
<dbReference type="InParanoid" id="A0A059DIH3"/>
<protein>
    <submittedName>
        <fullName evidence="2">Uncharacterized protein</fullName>
    </submittedName>
</protein>
<organism evidence="2">
    <name type="scientific">Eucalyptus grandis</name>
    <name type="common">Flooded gum</name>
    <dbReference type="NCBI Taxonomy" id="71139"/>
    <lineage>
        <taxon>Eukaryota</taxon>
        <taxon>Viridiplantae</taxon>
        <taxon>Streptophyta</taxon>
        <taxon>Embryophyta</taxon>
        <taxon>Tracheophyta</taxon>
        <taxon>Spermatophyta</taxon>
        <taxon>Magnoliopsida</taxon>
        <taxon>eudicotyledons</taxon>
        <taxon>Gunneridae</taxon>
        <taxon>Pentapetalae</taxon>
        <taxon>rosids</taxon>
        <taxon>malvids</taxon>
        <taxon>Myrtales</taxon>
        <taxon>Myrtaceae</taxon>
        <taxon>Myrtoideae</taxon>
        <taxon>Eucalypteae</taxon>
        <taxon>Eucalyptus</taxon>
    </lineage>
</organism>
<accession>A0A059DIH3</accession>
<gene>
    <name evidence="2" type="ORF">EUGRSUZ_A02673</name>
</gene>
<evidence type="ECO:0000313" key="2">
    <source>
        <dbReference type="EMBL" id="KCW90568.1"/>
    </source>
</evidence>